<evidence type="ECO:0000313" key="10">
    <source>
        <dbReference type="EMBL" id="ADB74842.1"/>
    </source>
</evidence>
<feature type="compositionally biased region" description="Polar residues" evidence="8">
    <location>
        <begin position="236"/>
        <end position="246"/>
    </location>
</feature>
<feature type="compositionally biased region" description="Low complexity" evidence="8">
    <location>
        <begin position="195"/>
        <end position="205"/>
    </location>
</feature>
<keyword evidence="3" id="KW-0813">Transport</keyword>
<dbReference type="OrthoDB" id="6636366at2"/>
<keyword evidence="5 9" id="KW-0812">Transmembrane</keyword>
<dbReference type="CDD" id="cd13429">
    <property type="entry name" value="UreI_AmiS_like_2"/>
    <property type="match status" value="1"/>
</dbReference>
<evidence type="ECO:0000313" key="11">
    <source>
        <dbReference type="Proteomes" id="UP000001382"/>
    </source>
</evidence>
<comment type="similarity">
    <text evidence="2">Belongs to the AmiS/UreI family.</text>
</comment>
<reference evidence="11" key="2">
    <citation type="submission" date="2010-01" db="EMBL/GenBank/DDBJ databases">
        <title>The complete genome of Geodermatophilus obscurus DSM 43160.</title>
        <authorList>
            <consortium name="US DOE Joint Genome Institute (JGI-PGF)"/>
            <person name="Lucas S."/>
            <person name="Copeland A."/>
            <person name="Lapidus A."/>
            <person name="Glavina del Rio T."/>
            <person name="Dalin E."/>
            <person name="Tice H."/>
            <person name="Bruce D."/>
            <person name="Goodwin L."/>
            <person name="Pitluck S."/>
            <person name="Kyrpides N."/>
            <person name="Mavromatis K."/>
            <person name="Ivanova N."/>
            <person name="Munk A.C."/>
            <person name="Brettin T."/>
            <person name="Detter J.C."/>
            <person name="Han C."/>
            <person name="Larimer F."/>
            <person name="Land M."/>
            <person name="Hauser L."/>
            <person name="Markowitz V."/>
            <person name="Cheng J.-F."/>
            <person name="Hugenholtz P."/>
            <person name="Woyke T."/>
            <person name="Wu D."/>
            <person name="Jando M."/>
            <person name="Schneider S."/>
            <person name="Klenk H.-P."/>
            <person name="Eisen J.A."/>
        </authorList>
    </citation>
    <scope>NUCLEOTIDE SEQUENCE [LARGE SCALE GENOMIC DNA]</scope>
    <source>
        <strain evidence="11">ATCC 25078 / DSM 43160 / JCM 3152 / KCC A-0152 / KCTC 9177 / NBRC 13315 / NRRL B-3577 / G-20</strain>
    </source>
</reference>
<reference evidence="10 11" key="1">
    <citation type="journal article" date="2010" name="Stand. Genomic Sci.">
        <title>Complete genome sequence of Geodermatophilus obscurus type strain (G-20).</title>
        <authorList>
            <person name="Ivanova N."/>
            <person name="Sikorski J."/>
            <person name="Jando M."/>
            <person name="Munk C."/>
            <person name="Lapidus A."/>
            <person name="Glavina Del Rio T."/>
            <person name="Copeland A."/>
            <person name="Tice H."/>
            <person name="Cheng J.-F."/>
            <person name="Lucas S."/>
            <person name="Chen F."/>
            <person name="Nolan M."/>
            <person name="Bruce D."/>
            <person name="Goodwin L."/>
            <person name="Pitluck S."/>
            <person name="Mavromatis K."/>
            <person name="Mikhailova N."/>
            <person name="Pati A."/>
            <person name="Chen A."/>
            <person name="Palaniappan K."/>
            <person name="Land M."/>
            <person name="Hauser L."/>
            <person name="Chang Y.-J."/>
            <person name="Jeffries C.D."/>
            <person name="Meincke L."/>
            <person name="Brettin T."/>
            <person name="Detter J.C."/>
            <person name="Detter J.C."/>
            <person name="Rohde M."/>
            <person name="Goeker M."/>
            <person name="Bristow J."/>
            <person name="Eisen J.A."/>
            <person name="Markowitz V."/>
            <person name="Hugenholtz P."/>
            <person name="Kyrpides N.C."/>
            <person name="Klenk H.-P."/>
        </authorList>
    </citation>
    <scope>NUCLEOTIDE SEQUENCE [LARGE SCALE GENOMIC DNA]</scope>
    <source>
        <strain evidence="11">ATCC 25078 / DSM 43160 / JCM 3152 / KCC A-0152 / KCTC 9177 / NBRC 13315 / NRRL B-3577 / G-20</strain>
    </source>
</reference>
<feature type="transmembrane region" description="Helical" evidence="9">
    <location>
        <begin position="174"/>
        <end position="192"/>
    </location>
</feature>
<gene>
    <name evidence="10" type="ordered locus">Gobs_2159</name>
</gene>
<dbReference type="STRING" id="526225.Gobs_2159"/>
<dbReference type="InterPro" id="IPR003211">
    <property type="entry name" value="AmiSUreI_transpt"/>
</dbReference>
<dbReference type="InterPro" id="IPR038523">
    <property type="entry name" value="AmiSUreI_transpt_sf"/>
</dbReference>
<keyword evidence="4" id="KW-1003">Cell membrane</keyword>
<feature type="transmembrane region" description="Helical" evidence="9">
    <location>
        <begin position="58"/>
        <end position="79"/>
    </location>
</feature>
<feature type="region of interest" description="Disordered" evidence="8">
    <location>
        <begin position="195"/>
        <end position="252"/>
    </location>
</feature>
<keyword evidence="11" id="KW-1185">Reference proteome</keyword>
<dbReference type="Gene3D" id="1.25.40.600">
    <property type="match status" value="1"/>
</dbReference>
<evidence type="ECO:0000256" key="4">
    <source>
        <dbReference type="ARBA" id="ARBA00022475"/>
    </source>
</evidence>
<evidence type="ECO:0000256" key="2">
    <source>
        <dbReference type="ARBA" id="ARBA00010068"/>
    </source>
</evidence>
<feature type="transmembrane region" description="Helical" evidence="9">
    <location>
        <begin position="86"/>
        <end position="104"/>
    </location>
</feature>
<sequence length="252" mass="26309">MGSVGLLYVGAVLVVNGMMLLGRVDARAAAPLNFFVGGLQVITPTYLIFTSGGDPDTILGASGLYLFGFTYLYVGFNLLGGLDGTGLGWFSAFVAACAVVYAGLNFGRLGDPAFGVIWLYWAVLWGLFFLVLGLKREELTRFTGAVAVIAGVITCAVPAFMLLVGVWAPNTRTAAIVLAVLCVLSLGLYGPLRQPRATPATAPAPELREGGSPQQVAAPGTATPPTRMHGNVAATEEQTARGTTDVPTDPRR</sequence>
<organism evidence="10 11">
    <name type="scientific">Geodermatophilus obscurus (strain ATCC 25078 / DSM 43160 / JCM 3152 / CCUG 61914 / KCC A-0152 / KCTC 9177 / NBRC 13315 / NRRL B-3577 / G-20)</name>
    <dbReference type="NCBI Taxonomy" id="526225"/>
    <lineage>
        <taxon>Bacteria</taxon>
        <taxon>Bacillati</taxon>
        <taxon>Actinomycetota</taxon>
        <taxon>Actinomycetes</taxon>
        <taxon>Geodermatophilales</taxon>
        <taxon>Geodermatophilaceae</taxon>
        <taxon>Geodermatophilus</taxon>
    </lineage>
</organism>
<evidence type="ECO:0000256" key="3">
    <source>
        <dbReference type="ARBA" id="ARBA00022448"/>
    </source>
</evidence>
<protein>
    <submittedName>
        <fullName evidence="10">AmiS/UreI transporter</fullName>
    </submittedName>
</protein>
<feature type="transmembrane region" description="Helical" evidence="9">
    <location>
        <begin position="34"/>
        <end position="52"/>
    </location>
</feature>
<feature type="transmembrane region" description="Helical" evidence="9">
    <location>
        <begin position="6"/>
        <end position="22"/>
    </location>
</feature>
<dbReference type="AlphaFoldDB" id="D2SFT7"/>
<comment type="subcellular location">
    <subcellularLocation>
        <location evidence="1">Cell membrane</location>
        <topology evidence="1">Multi-pass membrane protein</topology>
    </subcellularLocation>
</comment>
<evidence type="ECO:0000256" key="7">
    <source>
        <dbReference type="ARBA" id="ARBA00023136"/>
    </source>
</evidence>
<dbReference type="EMBL" id="CP001867">
    <property type="protein sequence ID" value="ADB74842.1"/>
    <property type="molecule type" value="Genomic_DNA"/>
</dbReference>
<feature type="transmembrane region" description="Helical" evidence="9">
    <location>
        <begin position="116"/>
        <end position="134"/>
    </location>
</feature>
<dbReference type="GO" id="GO:0005886">
    <property type="term" value="C:plasma membrane"/>
    <property type="evidence" value="ECO:0007669"/>
    <property type="project" value="UniProtKB-SubCell"/>
</dbReference>
<evidence type="ECO:0000256" key="5">
    <source>
        <dbReference type="ARBA" id="ARBA00022692"/>
    </source>
</evidence>
<evidence type="ECO:0000256" key="1">
    <source>
        <dbReference type="ARBA" id="ARBA00004651"/>
    </source>
</evidence>
<evidence type="ECO:0000256" key="6">
    <source>
        <dbReference type="ARBA" id="ARBA00022989"/>
    </source>
</evidence>
<feature type="transmembrane region" description="Helical" evidence="9">
    <location>
        <begin position="146"/>
        <end position="168"/>
    </location>
</feature>
<accession>D2SFT7</accession>
<proteinExistence type="inferred from homology"/>
<dbReference type="Proteomes" id="UP000001382">
    <property type="component" value="Chromosome"/>
</dbReference>
<keyword evidence="7 9" id="KW-0472">Membrane</keyword>
<dbReference type="RefSeq" id="WP_012948277.1">
    <property type="nucleotide sequence ID" value="NC_013757.1"/>
</dbReference>
<dbReference type="Pfam" id="PF02293">
    <property type="entry name" value="AmiS_UreI"/>
    <property type="match status" value="1"/>
</dbReference>
<name>D2SFT7_GEOOG</name>
<dbReference type="eggNOG" id="ENOG50300RH">
    <property type="taxonomic scope" value="Bacteria"/>
</dbReference>
<dbReference type="KEGG" id="gob:Gobs_2159"/>
<evidence type="ECO:0000256" key="9">
    <source>
        <dbReference type="SAM" id="Phobius"/>
    </source>
</evidence>
<evidence type="ECO:0000256" key="8">
    <source>
        <dbReference type="SAM" id="MobiDB-lite"/>
    </source>
</evidence>
<dbReference type="HOGENOM" id="CLU_096400_0_0_11"/>
<keyword evidence="6 9" id="KW-1133">Transmembrane helix</keyword>